<reference evidence="2" key="2">
    <citation type="submission" date="2020-11" db="EMBL/GenBank/DDBJ databases">
        <authorList>
            <person name="McCartney M.A."/>
            <person name="Auch B."/>
            <person name="Kono T."/>
            <person name="Mallez S."/>
            <person name="Becker A."/>
            <person name="Gohl D.M."/>
            <person name="Silverstein K.A.T."/>
            <person name="Koren S."/>
            <person name="Bechman K.B."/>
            <person name="Herman A."/>
            <person name="Abrahante J.E."/>
            <person name="Garbe J."/>
        </authorList>
    </citation>
    <scope>NUCLEOTIDE SEQUENCE</scope>
    <source>
        <strain evidence="2">Duluth1</strain>
        <tissue evidence="2">Whole animal</tissue>
    </source>
</reference>
<proteinExistence type="predicted"/>
<name>A0A9D4KER8_DREPO</name>
<gene>
    <name evidence="2" type="ORF">DPMN_111603</name>
</gene>
<protein>
    <submittedName>
        <fullName evidence="2">Uncharacterized protein</fullName>
    </submittedName>
</protein>
<keyword evidence="3" id="KW-1185">Reference proteome</keyword>
<organism evidence="2 3">
    <name type="scientific">Dreissena polymorpha</name>
    <name type="common">Zebra mussel</name>
    <name type="synonym">Mytilus polymorpha</name>
    <dbReference type="NCBI Taxonomy" id="45954"/>
    <lineage>
        <taxon>Eukaryota</taxon>
        <taxon>Metazoa</taxon>
        <taxon>Spiralia</taxon>
        <taxon>Lophotrochozoa</taxon>
        <taxon>Mollusca</taxon>
        <taxon>Bivalvia</taxon>
        <taxon>Autobranchia</taxon>
        <taxon>Heteroconchia</taxon>
        <taxon>Euheterodonta</taxon>
        <taxon>Imparidentia</taxon>
        <taxon>Neoheterodontei</taxon>
        <taxon>Myida</taxon>
        <taxon>Dreissenoidea</taxon>
        <taxon>Dreissenidae</taxon>
        <taxon>Dreissena</taxon>
    </lineage>
</organism>
<feature type="compositionally biased region" description="Low complexity" evidence="1">
    <location>
        <begin position="71"/>
        <end position="88"/>
    </location>
</feature>
<sequence>MVNATTNTSAYIHMNGENLEEVTSFKFLGATLSKDSTSTAKVRIKIAIATAAMARLSRLLTGSSISFRTNTYSTSPSSSPSYSTAARP</sequence>
<evidence type="ECO:0000313" key="3">
    <source>
        <dbReference type="Proteomes" id="UP000828390"/>
    </source>
</evidence>
<reference evidence="2" key="1">
    <citation type="journal article" date="2019" name="bioRxiv">
        <title>The Genome of the Zebra Mussel, Dreissena polymorpha: A Resource for Invasive Species Research.</title>
        <authorList>
            <person name="McCartney M.A."/>
            <person name="Auch B."/>
            <person name="Kono T."/>
            <person name="Mallez S."/>
            <person name="Zhang Y."/>
            <person name="Obille A."/>
            <person name="Becker A."/>
            <person name="Abrahante J.E."/>
            <person name="Garbe J."/>
            <person name="Badalamenti J.P."/>
            <person name="Herman A."/>
            <person name="Mangelson H."/>
            <person name="Liachko I."/>
            <person name="Sullivan S."/>
            <person name="Sone E.D."/>
            <person name="Koren S."/>
            <person name="Silverstein K.A.T."/>
            <person name="Beckman K.B."/>
            <person name="Gohl D.M."/>
        </authorList>
    </citation>
    <scope>NUCLEOTIDE SEQUENCE</scope>
    <source>
        <strain evidence="2">Duluth1</strain>
        <tissue evidence="2">Whole animal</tissue>
    </source>
</reference>
<comment type="caution">
    <text evidence="2">The sequence shown here is derived from an EMBL/GenBank/DDBJ whole genome shotgun (WGS) entry which is preliminary data.</text>
</comment>
<dbReference type="AlphaFoldDB" id="A0A9D4KER8"/>
<evidence type="ECO:0000256" key="1">
    <source>
        <dbReference type="SAM" id="MobiDB-lite"/>
    </source>
</evidence>
<accession>A0A9D4KER8</accession>
<dbReference type="EMBL" id="JAIWYP010000004">
    <property type="protein sequence ID" value="KAH3838195.1"/>
    <property type="molecule type" value="Genomic_DNA"/>
</dbReference>
<dbReference type="Proteomes" id="UP000828390">
    <property type="component" value="Unassembled WGS sequence"/>
</dbReference>
<evidence type="ECO:0000313" key="2">
    <source>
        <dbReference type="EMBL" id="KAH3838195.1"/>
    </source>
</evidence>
<feature type="region of interest" description="Disordered" evidence="1">
    <location>
        <begin position="67"/>
        <end position="88"/>
    </location>
</feature>